<keyword evidence="1" id="KW-1133">Transmembrane helix</keyword>
<keyword evidence="1" id="KW-0812">Transmembrane</keyword>
<dbReference type="Pfam" id="PF11391">
    <property type="entry name" value="DUF2798"/>
    <property type="match status" value="1"/>
</dbReference>
<proteinExistence type="predicted"/>
<dbReference type="InterPro" id="IPR021529">
    <property type="entry name" value="DUF2798"/>
</dbReference>
<organism evidence="2 3">
    <name type="scientific">Desulfurispira natronophila</name>
    <dbReference type="NCBI Taxonomy" id="682562"/>
    <lineage>
        <taxon>Bacteria</taxon>
        <taxon>Pseudomonadati</taxon>
        <taxon>Chrysiogenota</taxon>
        <taxon>Chrysiogenia</taxon>
        <taxon>Chrysiogenales</taxon>
        <taxon>Chrysiogenaceae</taxon>
        <taxon>Desulfurispira</taxon>
    </lineage>
</organism>
<gene>
    <name evidence="2" type="ORF">HNR37_001853</name>
</gene>
<dbReference type="RefSeq" id="WP_183733159.1">
    <property type="nucleotide sequence ID" value="NZ_JACHID010000012.1"/>
</dbReference>
<evidence type="ECO:0000313" key="2">
    <source>
        <dbReference type="EMBL" id="MBB5022515.1"/>
    </source>
</evidence>
<dbReference type="EMBL" id="JACHID010000012">
    <property type="protein sequence ID" value="MBB5022515.1"/>
    <property type="molecule type" value="Genomic_DNA"/>
</dbReference>
<reference evidence="2 3" key="1">
    <citation type="submission" date="2020-08" db="EMBL/GenBank/DDBJ databases">
        <title>Genomic Encyclopedia of Type Strains, Phase IV (KMG-IV): sequencing the most valuable type-strain genomes for metagenomic binning, comparative biology and taxonomic classification.</title>
        <authorList>
            <person name="Goeker M."/>
        </authorList>
    </citation>
    <scope>NUCLEOTIDE SEQUENCE [LARGE SCALE GENOMIC DNA]</scope>
    <source>
        <strain evidence="2 3">DSM 22071</strain>
    </source>
</reference>
<name>A0A7W8DHI4_9BACT</name>
<feature type="transmembrane region" description="Helical" evidence="1">
    <location>
        <begin position="9"/>
        <end position="35"/>
    </location>
</feature>
<feature type="transmembrane region" description="Helical" evidence="1">
    <location>
        <begin position="41"/>
        <end position="61"/>
    </location>
</feature>
<evidence type="ECO:0000313" key="3">
    <source>
        <dbReference type="Proteomes" id="UP000528322"/>
    </source>
</evidence>
<accession>A0A7W8DHI4</accession>
<dbReference type="Proteomes" id="UP000528322">
    <property type="component" value="Unassembled WGS sequence"/>
</dbReference>
<dbReference type="AlphaFoldDB" id="A0A7W8DHI4"/>
<protein>
    <recommendedName>
        <fullName evidence="4">DUF2798 domain-containing protein</fullName>
    </recommendedName>
</protein>
<evidence type="ECO:0008006" key="4">
    <source>
        <dbReference type="Google" id="ProtNLM"/>
    </source>
</evidence>
<keyword evidence="1" id="KW-0472">Membrane</keyword>
<evidence type="ECO:0000256" key="1">
    <source>
        <dbReference type="SAM" id="Phobius"/>
    </source>
</evidence>
<comment type="caution">
    <text evidence="2">The sequence shown here is derived from an EMBL/GenBank/DDBJ whole genome shotgun (WGS) entry which is preliminary data.</text>
</comment>
<keyword evidence="3" id="KW-1185">Reference proteome</keyword>
<sequence length="74" mass="8760">MIPRKYEFFLFTFFMALFMSIFMSGVISLINVGWVDNFGRIWAEAFIKAFIVAYPTIMVVVPQVRRIVKFLIRD</sequence>